<organism evidence="2 3">
    <name type="scientific">Populus trichocarpa</name>
    <name type="common">Western balsam poplar</name>
    <name type="synonym">Populus balsamifera subsp. trichocarpa</name>
    <dbReference type="NCBI Taxonomy" id="3694"/>
    <lineage>
        <taxon>Eukaryota</taxon>
        <taxon>Viridiplantae</taxon>
        <taxon>Streptophyta</taxon>
        <taxon>Embryophyta</taxon>
        <taxon>Tracheophyta</taxon>
        <taxon>Spermatophyta</taxon>
        <taxon>Magnoliopsida</taxon>
        <taxon>eudicotyledons</taxon>
        <taxon>Gunneridae</taxon>
        <taxon>Pentapetalae</taxon>
        <taxon>rosids</taxon>
        <taxon>fabids</taxon>
        <taxon>Malpighiales</taxon>
        <taxon>Salicaceae</taxon>
        <taxon>Saliceae</taxon>
        <taxon>Populus</taxon>
    </lineage>
</organism>
<reference evidence="2 3" key="1">
    <citation type="journal article" date="2006" name="Science">
        <title>The genome of black cottonwood, Populus trichocarpa (Torr. &amp; Gray).</title>
        <authorList>
            <person name="Tuskan G.A."/>
            <person name="Difazio S."/>
            <person name="Jansson S."/>
            <person name="Bohlmann J."/>
            <person name="Grigoriev I."/>
            <person name="Hellsten U."/>
            <person name="Putnam N."/>
            <person name="Ralph S."/>
            <person name="Rombauts S."/>
            <person name="Salamov A."/>
            <person name="Schein J."/>
            <person name="Sterck L."/>
            <person name="Aerts A."/>
            <person name="Bhalerao R.R."/>
            <person name="Bhalerao R.P."/>
            <person name="Blaudez D."/>
            <person name="Boerjan W."/>
            <person name="Brun A."/>
            <person name="Brunner A."/>
            <person name="Busov V."/>
            <person name="Campbell M."/>
            <person name="Carlson J."/>
            <person name="Chalot M."/>
            <person name="Chapman J."/>
            <person name="Chen G.L."/>
            <person name="Cooper D."/>
            <person name="Coutinho P.M."/>
            <person name="Couturier J."/>
            <person name="Covert S."/>
            <person name="Cronk Q."/>
            <person name="Cunningham R."/>
            <person name="Davis J."/>
            <person name="Degroeve S."/>
            <person name="Dejardin A."/>
            <person name="Depamphilis C."/>
            <person name="Detter J."/>
            <person name="Dirks B."/>
            <person name="Dubchak I."/>
            <person name="Duplessis S."/>
            <person name="Ehlting J."/>
            <person name="Ellis B."/>
            <person name="Gendler K."/>
            <person name="Goodstein D."/>
            <person name="Gribskov M."/>
            <person name="Grimwood J."/>
            <person name="Groover A."/>
            <person name="Gunter L."/>
            <person name="Hamberger B."/>
            <person name="Heinze B."/>
            <person name="Helariutta Y."/>
            <person name="Henrissat B."/>
            <person name="Holligan D."/>
            <person name="Holt R."/>
            <person name="Huang W."/>
            <person name="Islam-Faridi N."/>
            <person name="Jones S."/>
            <person name="Jones-Rhoades M."/>
            <person name="Jorgensen R."/>
            <person name="Joshi C."/>
            <person name="Kangasjarvi J."/>
            <person name="Karlsson J."/>
            <person name="Kelleher C."/>
            <person name="Kirkpatrick R."/>
            <person name="Kirst M."/>
            <person name="Kohler A."/>
            <person name="Kalluri U."/>
            <person name="Larimer F."/>
            <person name="Leebens-Mack J."/>
            <person name="Leple J.C."/>
            <person name="Locascio P."/>
            <person name="Lou Y."/>
            <person name="Lucas S."/>
            <person name="Martin F."/>
            <person name="Montanini B."/>
            <person name="Napoli C."/>
            <person name="Nelson D.R."/>
            <person name="Nelson C."/>
            <person name="Nieminen K."/>
            <person name="Nilsson O."/>
            <person name="Pereda V."/>
            <person name="Peter G."/>
            <person name="Philippe R."/>
            <person name="Pilate G."/>
            <person name="Poliakov A."/>
            <person name="Razumovskaya J."/>
            <person name="Richardson P."/>
            <person name="Rinaldi C."/>
            <person name="Ritland K."/>
            <person name="Rouze P."/>
            <person name="Ryaboy D."/>
            <person name="Schmutz J."/>
            <person name="Schrader J."/>
            <person name="Segerman B."/>
            <person name="Shin H."/>
            <person name="Siddiqui A."/>
            <person name="Sterky F."/>
            <person name="Terry A."/>
            <person name="Tsai C.J."/>
            <person name="Uberbacher E."/>
            <person name="Unneberg P."/>
            <person name="Vahala J."/>
            <person name="Wall K."/>
            <person name="Wessler S."/>
            <person name="Yang G."/>
            <person name="Yin T."/>
            <person name="Douglas C."/>
            <person name="Marra M."/>
            <person name="Sandberg G."/>
            <person name="Van de Peer Y."/>
            <person name="Rokhsar D."/>
        </authorList>
    </citation>
    <scope>NUCLEOTIDE SEQUENCE [LARGE SCALE GENOMIC DNA]</scope>
    <source>
        <strain evidence="3">cv. Nisqually</strain>
    </source>
</reference>
<sequence>MGSQHGNNNSLCEKSMKMVVNIIKLSSFSIAKMSLGTPSPPVATKSLAHVTGSVVVAKEPLLSQIPGSRRSQEPQGSSKPKSFVMQPDEGNGSSHVIHEDNSVINGRASDYIRKVHEKNRNDALETSKLTPYIPPPPPRAVKSLS</sequence>
<feature type="region of interest" description="Disordered" evidence="1">
    <location>
        <begin position="61"/>
        <end position="102"/>
    </location>
</feature>
<keyword evidence="3" id="KW-1185">Reference proteome</keyword>
<name>A0A2K1XJ60_POPTR</name>
<dbReference type="EMBL" id="CM009304">
    <property type="protein sequence ID" value="PNT00819.1"/>
    <property type="molecule type" value="Genomic_DNA"/>
</dbReference>
<accession>A0A2K1XJ60</accession>
<evidence type="ECO:0000313" key="2">
    <source>
        <dbReference type="EMBL" id="PNT00819.1"/>
    </source>
</evidence>
<proteinExistence type="predicted"/>
<dbReference type="AlphaFoldDB" id="A0A2K1XJ60"/>
<gene>
    <name evidence="2" type="ORF">POPTR_015G068800</name>
</gene>
<evidence type="ECO:0000256" key="1">
    <source>
        <dbReference type="SAM" id="MobiDB-lite"/>
    </source>
</evidence>
<dbReference type="Proteomes" id="UP000006729">
    <property type="component" value="Chromosome 15"/>
</dbReference>
<dbReference type="InParanoid" id="A0A2K1XJ60"/>
<feature type="compositionally biased region" description="Basic and acidic residues" evidence="1">
    <location>
        <begin position="116"/>
        <end position="125"/>
    </location>
</feature>
<feature type="region of interest" description="Disordered" evidence="1">
    <location>
        <begin position="116"/>
        <end position="145"/>
    </location>
</feature>
<evidence type="ECO:0000313" key="3">
    <source>
        <dbReference type="Proteomes" id="UP000006729"/>
    </source>
</evidence>
<protein>
    <submittedName>
        <fullName evidence="2">Uncharacterized protein</fullName>
    </submittedName>
</protein>